<keyword evidence="14" id="KW-0238">DNA-binding</keyword>
<dbReference type="SMART" id="SM00491">
    <property type="entry name" value="HELICc2"/>
    <property type="match status" value="1"/>
</dbReference>
<evidence type="ECO:0000256" key="1">
    <source>
        <dbReference type="ARBA" id="ARBA00001966"/>
    </source>
</evidence>
<dbReference type="CDD" id="cd18788">
    <property type="entry name" value="SF2_C_XPD"/>
    <property type="match status" value="1"/>
</dbReference>
<dbReference type="GO" id="GO:0006289">
    <property type="term" value="P:nucleotide-excision repair"/>
    <property type="evidence" value="ECO:0007669"/>
    <property type="project" value="InterPro"/>
</dbReference>
<proteinExistence type="inferred from homology"/>
<keyword evidence="6" id="KW-0547">Nucleotide-binding</keyword>
<keyword evidence="7" id="KW-0227">DNA damage</keyword>
<dbReference type="PROSITE" id="PS51193">
    <property type="entry name" value="HELICASE_ATP_BIND_2"/>
    <property type="match status" value="1"/>
</dbReference>
<comment type="similarity">
    <text evidence="3">Belongs to the helicase family. RAD3/XPD subfamily.</text>
</comment>
<keyword evidence="15" id="KW-0804">Transcription</keyword>
<dbReference type="AlphaFoldDB" id="A0A4S8R060"/>
<evidence type="ECO:0000256" key="3">
    <source>
        <dbReference type="ARBA" id="ARBA00009146"/>
    </source>
</evidence>
<keyword evidence="13" id="KW-0805">Transcription regulation</keyword>
<gene>
    <name evidence="23" type="ORF">BGAL_0383g00030</name>
</gene>
<comment type="subcellular location">
    <subcellularLocation>
        <location evidence="2">Nucleus</location>
    </subcellularLocation>
</comment>
<comment type="caution">
    <text evidence="23">The sequence shown here is derived from an EMBL/GenBank/DDBJ whole genome shotgun (WGS) entry which is preliminary data.</text>
</comment>
<evidence type="ECO:0000256" key="16">
    <source>
        <dbReference type="ARBA" id="ARBA00023204"/>
    </source>
</evidence>
<dbReference type="GO" id="GO:0045951">
    <property type="term" value="P:positive regulation of mitotic recombination"/>
    <property type="evidence" value="ECO:0007669"/>
    <property type="project" value="TreeGrafter"/>
</dbReference>
<evidence type="ECO:0000256" key="12">
    <source>
        <dbReference type="ARBA" id="ARBA00023014"/>
    </source>
</evidence>
<evidence type="ECO:0000256" key="17">
    <source>
        <dbReference type="ARBA" id="ARBA00023235"/>
    </source>
</evidence>
<keyword evidence="16" id="KW-0234">DNA repair</keyword>
<evidence type="ECO:0000256" key="18">
    <source>
        <dbReference type="ARBA" id="ARBA00023242"/>
    </source>
</evidence>
<keyword evidence="10" id="KW-0067">ATP-binding</keyword>
<dbReference type="GO" id="GO:0016818">
    <property type="term" value="F:hydrolase activity, acting on acid anhydrides, in phosphorus-containing anhydrides"/>
    <property type="evidence" value="ECO:0007669"/>
    <property type="project" value="InterPro"/>
</dbReference>
<evidence type="ECO:0000313" key="24">
    <source>
        <dbReference type="Proteomes" id="UP000308671"/>
    </source>
</evidence>
<feature type="domain" description="Helicase ATP-binding" evidence="22">
    <location>
        <begin position="7"/>
        <end position="284"/>
    </location>
</feature>
<dbReference type="Proteomes" id="UP000308671">
    <property type="component" value="Unassembled WGS sequence"/>
</dbReference>
<dbReference type="EMBL" id="PQXL01000383">
    <property type="protein sequence ID" value="THV46474.1"/>
    <property type="molecule type" value="Genomic_DNA"/>
</dbReference>
<dbReference type="InterPro" id="IPR001945">
    <property type="entry name" value="RAD3/XPD"/>
</dbReference>
<evidence type="ECO:0000256" key="10">
    <source>
        <dbReference type="ARBA" id="ARBA00022840"/>
    </source>
</evidence>
<evidence type="ECO:0000259" key="22">
    <source>
        <dbReference type="PROSITE" id="PS51193"/>
    </source>
</evidence>
<dbReference type="InterPro" id="IPR010614">
    <property type="entry name" value="RAD3-like_helicase_DEAD"/>
</dbReference>
<dbReference type="NCBIfam" id="TIGR00604">
    <property type="entry name" value="rad3"/>
    <property type="match status" value="1"/>
</dbReference>
<dbReference type="FunFam" id="3.40.50.300:FF:000381">
    <property type="entry name" value="TFIIH basal transcription factor complex helicase subunit"/>
    <property type="match status" value="1"/>
</dbReference>
<evidence type="ECO:0000256" key="8">
    <source>
        <dbReference type="ARBA" id="ARBA00022801"/>
    </source>
</evidence>
<keyword evidence="17" id="KW-0413">Isomerase</keyword>
<dbReference type="EC" id="5.6.2.3" evidence="19"/>
<dbReference type="GO" id="GO:0046872">
    <property type="term" value="F:metal ion binding"/>
    <property type="evidence" value="ECO:0007669"/>
    <property type="project" value="UniProtKB-KW"/>
</dbReference>
<evidence type="ECO:0000256" key="11">
    <source>
        <dbReference type="ARBA" id="ARBA00023004"/>
    </source>
</evidence>
<dbReference type="PANTHER" id="PTHR11472">
    <property type="entry name" value="DNA REPAIR DEAD HELICASE RAD3/XP-D SUBFAMILY MEMBER"/>
    <property type="match status" value="1"/>
</dbReference>
<dbReference type="InterPro" id="IPR013020">
    <property type="entry name" value="Rad3/Chl1-like"/>
</dbReference>
<comment type="cofactor">
    <cofactor evidence="1">
        <name>[4Fe-4S] cluster</name>
        <dbReference type="ChEBI" id="CHEBI:49883"/>
    </cofactor>
</comment>
<dbReference type="Pfam" id="PF06733">
    <property type="entry name" value="DEAD_2"/>
    <property type="match status" value="1"/>
</dbReference>
<evidence type="ECO:0000256" key="20">
    <source>
        <dbReference type="ARBA" id="ARBA00048954"/>
    </source>
</evidence>
<evidence type="ECO:0000256" key="14">
    <source>
        <dbReference type="ARBA" id="ARBA00023125"/>
    </source>
</evidence>
<keyword evidence="12" id="KW-0411">Iron-sulfur</keyword>
<keyword evidence="24" id="KW-1185">Reference proteome</keyword>
<accession>A0A4S8R060</accession>
<evidence type="ECO:0000256" key="6">
    <source>
        <dbReference type="ARBA" id="ARBA00022741"/>
    </source>
</evidence>
<dbReference type="SUPFAM" id="SSF52540">
    <property type="entry name" value="P-loop containing nucleoside triphosphate hydrolases"/>
    <property type="match status" value="1"/>
</dbReference>
<dbReference type="InterPro" id="IPR010643">
    <property type="entry name" value="HBB"/>
</dbReference>
<dbReference type="FunFam" id="3.40.50.300:FF:000128">
    <property type="entry name" value="Putative DNA repair helicase RAD3"/>
    <property type="match status" value="1"/>
</dbReference>
<dbReference type="Gene3D" id="1.10.275.30">
    <property type="match status" value="1"/>
</dbReference>
<dbReference type="InterPro" id="IPR006555">
    <property type="entry name" value="ATP-dep_Helicase_C"/>
</dbReference>
<reference evidence="23 24" key="1">
    <citation type="submission" date="2017-12" db="EMBL/GenBank/DDBJ databases">
        <title>Comparative genomics of Botrytis spp.</title>
        <authorList>
            <person name="Valero-Jimenez C.A."/>
            <person name="Tapia P."/>
            <person name="Veloso J."/>
            <person name="Silva-Moreno E."/>
            <person name="Staats M."/>
            <person name="Valdes J.H."/>
            <person name="Van Kan J.A.L."/>
        </authorList>
    </citation>
    <scope>NUCLEOTIDE SEQUENCE [LARGE SCALE GENOMIC DNA]</scope>
    <source>
        <strain evidence="23 24">MUCL435</strain>
    </source>
</reference>
<dbReference type="InterPro" id="IPR006554">
    <property type="entry name" value="Helicase-like_DEXD_c2"/>
</dbReference>
<sequence>MKFNIDDLPVLFPYPRIYPEQYAYMCDLKRTLDAGGHCVLEMPSGTGKTISLLSLIVAYQQYYPEHRKLIYCSRTMSEIEKALAELKALMKYRAEQLGHQEDFRGLGLTSRKNLCLHPSVKREKSGAVVDARCRSLTAGFVKEKKERGEDVPVCIYHDNLDLLEPHNLIPNGVWTLDGIMRYGEEHKQCPYFTSRRMMSFCNVIIYSYHYLLDPKIAERVSKELSKDCIVVFDEAHNIDNVCIESLSTDITDDSLRRATRGAMNLESRIADLRDSDSEKLKDEYAKLVEGLRGADEARAEDAFMSNPALPDDLLKEAIPGNIRRAEHFVVFLKRFIEYLKTRMKVRQVISETPASFLAHLKEYTYIEKKPLRFCAERLTSLVRTLELTNIEDYQPLQEVATFATLVATYEKGFLLILEPYESDTAEVPNPVLHFTCLDAAIAIKPVFERFSSVIITSGTISPLEMYPKMLNFECVVQESYPMTLARRSFLPMIVTRGSDQVAISSGFQVRNEPAVVRNYGNLLTEMSKLTPDGMVVFFPSYLYMESIISMWQGMGILDEVWKYKLILVETPDAQETSLALETYRTACCNGRGAILLCVARGKVSEGIDFDHQYGRTVLCIGVPFQYTESRILKARLEFLRETYRIRENDFLSFDAMRHAAQCLGRVLRGKDDYGIMVLADRRFLKKRTQLPKWINQAILDSEVNLSTDMAVGSAKKFLRNMAQPFKAKDQEGISTWSLQDLEKFKEKQYEETLQALRGGGKGDPMDGIKNGNEQTVKEDEYGMDDDEMEASLMQLDA</sequence>
<dbReference type="SMART" id="SM00488">
    <property type="entry name" value="DEXDc2"/>
    <property type="match status" value="1"/>
</dbReference>
<evidence type="ECO:0000256" key="7">
    <source>
        <dbReference type="ARBA" id="ARBA00022763"/>
    </source>
</evidence>
<dbReference type="Pfam" id="PF13307">
    <property type="entry name" value="Helicase_C_2"/>
    <property type="match status" value="1"/>
</dbReference>
<name>A0A4S8R060_9HELO</name>
<keyword evidence="11" id="KW-0408">Iron</keyword>
<dbReference type="InterPro" id="IPR014013">
    <property type="entry name" value="Helic_SF1/SF2_ATP-bd_DinG/Rad3"/>
</dbReference>
<dbReference type="OrthoDB" id="272481at2759"/>
<evidence type="ECO:0000256" key="4">
    <source>
        <dbReference type="ARBA" id="ARBA00022485"/>
    </source>
</evidence>
<dbReference type="GO" id="GO:0005524">
    <property type="term" value="F:ATP binding"/>
    <property type="evidence" value="ECO:0007669"/>
    <property type="project" value="UniProtKB-KW"/>
</dbReference>
<keyword evidence="4" id="KW-0004">4Fe-4S</keyword>
<keyword evidence="18" id="KW-0539">Nucleus</keyword>
<dbReference type="Pfam" id="PF06777">
    <property type="entry name" value="HBB"/>
    <property type="match status" value="1"/>
</dbReference>
<evidence type="ECO:0000256" key="9">
    <source>
        <dbReference type="ARBA" id="ARBA00022806"/>
    </source>
</evidence>
<comment type="catalytic activity">
    <reaction evidence="20">
        <text>ATP + H2O = ADP + phosphate + H(+)</text>
        <dbReference type="Rhea" id="RHEA:13065"/>
        <dbReference type="ChEBI" id="CHEBI:15377"/>
        <dbReference type="ChEBI" id="CHEBI:15378"/>
        <dbReference type="ChEBI" id="CHEBI:30616"/>
        <dbReference type="ChEBI" id="CHEBI:43474"/>
        <dbReference type="ChEBI" id="CHEBI:456216"/>
        <dbReference type="EC" id="5.6.2.3"/>
    </reaction>
</comment>
<evidence type="ECO:0000256" key="13">
    <source>
        <dbReference type="ARBA" id="ARBA00023015"/>
    </source>
</evidence>
<dbReference type="PANTHER" id="PTHR11472:SF1">
    <property type="entry name" value="GENERAL TRANSCRIPTION AND DNA REPAIR FACTOR IIH HELICASE SUBUNIT XPD"/>
    <property type="match status" value="1"/>
</dbReference>
<keyword evidence="5" id="KW-0479">Metal-binding</keyword>
<keyword evidence="9" id="KW-0347">Helicase</keyword>
<evidence type="ECO:0000256" key="19">
    <source>
        <dbReference type="ARBA" id="ARBA00044969"/>
    </source>
</evidence>
<evidence type="ECO:0000256" key="2">
    <source>
        <dbReference type="ARBA" id="ARBA00004123"/>
    </source>
</evidence>
<keyword evidence="8" id="KW-0378">Hydrolase</keyword>
<dbReference type="FunFam" id="1.10.275.40:FF:000001">
    <property type="entry name" value="DNA repair helicase (Rad3)"/>
    <property type="match status" value="1"/>
</dbReference>
<dbReference type="GO" id="GO:0043139">
    <property type="term" value="F:5'-3' DNA helicase activity"/>
    <property type="evidence" value="ECO:0007669"/>
    <property type="project" value="UniProtKB-EC"/>
</dbReference>
<evidence type="ECO:0000313" key="23">
    <source>
        <dbReference type="EMBL" id="THV46474.1"/>
    </source>
</evidence>
<dbReference type="GO" id="GO:0000112">
    <property type="term" value="C:nucleotide-excision repair factor 3 complex"/>
    <property type="evidence" value="ECO:0007669"/>
    <property type="project" value="UniProtKB-ARBA"/>
</dbReference>
<dbReference type="Gene3D" id="3.40.50.300">
    <property type="entry name" value="P-loop containing nucleotide triphosphate hydrolases"/>
    <property type="match status" value="3"/>
</dbReference>
<evidence type="ECO:0000256" key="5">
    <source>
        <dbReference type="ARBA" id="ARBA00022723"/>
    </source>
</evidence>
<dbReference type="PRINTS" id="PR00852">
    <property type="entry name" value="XRODRMPGMNTD"/>
</dbReference>
<feature type="region of interest" description="Disordered" evidence="21">
    <location>
        <begin position="756"/>
        <end position="797"/>
    </location>
</feature>
<dbReference type="GO" id="GO:0006366">
    <property type="term" value="P:transcription by RNA polymerase II"/>
    <property type="evidence" value="ECO:0007669"/>
    <property type="project" value="TreeGrafter"/>
</dbReference>
<dbReference type="GO" id="GO:0051539">
    <property type="term" value="F:4 iron, 4 sulfur cluster binding"/>
    <property type="evidence" value="ECO:0007669"/>
    <property type="project" value="UniProtKB-KW"/>
</dbReference>
<protein>
    <recommendedName>
        <fullName evidence="19">DNA 5'-3' helicase</fullName>
        <ecNumber evidence="19">5.6.2.3</ecNumber>
    </recommendedName>
</protein>
<dbReference type="GO" id="GO:0003684">
    <property type="term" value="F:damaged DNA binding"/>
    <property type="evidence" value="ECO:0007669"/>
    <property type="project" value="TreeGrafter"/>
</dbReference>
<dbReference type="FunFam" id="1.10.30.20:FF:000001">
    <property type="entry name" value="DNA repair helicase rad15"/>
    <property type="match status" value="1"/>
</dbReference>
<organism evidence="23 24">
    <name type="scientific">Botrytis galanthina</name>
    <dbReference type="NCBI Taxonomy" id="278940"/>
    <lineage>
        <taxon>Eukaryota</taxon>
        <taxon>Fungi</taxon>
        <taxon>Dikarya</taxon>
        <taxon>Ascomycota</taxon>
        <taxon>Pezizomycotina</taxon>
        <taxon>Leotiomycetes</taxon>
        <taxon>Helotiales</taxon>
        <taxon>Sclerotiniaceae</taxon>
        <taxon>Botrytis</taxon>
    </lineage>
</organism>
<dbReference type="FunFam" id="3.40.50.300:FF:000135">
    <property type="entry name" value="DNA repair helicase RAD3, putative"/>
    <property type="match status" value="1"/>
</dbReference>
<dbReference type="InterPro" id="IPR027417">
    <property type="entry name" value="P-loop_NTPase"/>
</dbReference>
<evidence type="ECO:0000256" key="15">
    <source>
        <dbReference type="ARBA" id="ARBA00023163"/>
    </source>
</evidence>
<evidence type="ECO:0000256" key="21">
    <source>
        <dbReference type="SAM" id="MobiDB-lite"/>
    </source>
</evidence>
<dbReference type="InterPro" id="IPR045028">
    <property type="entry name" value="DinG/Rad3-like"/>
</dbReference>